<dbReference type="GO" id="GO:0005737">
    <property type="term" value="C:cytoplasm"/>
    <property type="evidence" value="ECO:0007669"/>
    <property type="project" value="UniProtKB-SubCell"/>
</dbReference>
<feature type="binding site" evidence="8">
    <location>
        <position position="112"/>
    </location>
    <ligand>
        <name>Zn(2+)</name>
        <dbReference type="ChEBI" id="CHEBI:29105"/>
        <note>catalytic</note>
    </ligand>
</feature>
<evidence type="ECO:0000256" key="2">
    <source>
        <dbReference type="ARBA" id="ARBA00022517"/>
    </source>
</evidence>
<dbReference type="GO" id="GO:0008270">
    <property type="term" value="F:zinc ion binding"/>
    <property type="evidence" value="ECO:0007669"/>
    <property type="project" value="UniProtKB-UniRule"/>
</dbReference>
<evidence type="ECO:0000256" key="4">
    <source>
        <dbReference type="ARBA" id="ARBA00022723"/>
    </source>
</evidence>
<name>A0A7W4W3U8_9GAMM</name>
<evidence type="ECO:0000256" key="7">
    <source>
        <dbReference type="ARBA" id="ARBA00022833"/>
    </source>
</evidence>
<keyword evidence="2 8" id="KW-0690">Ribosome biogenesis</keyword>
<proteinExistence type="inferred from homology"/>
<dbReference type="PROSITE" id="PS01306">
    <property type="entry name" value="UPF0054"/>
    <property type="match status" value="1"/>
</dbReference>
<dbReference type="GO" id="GO:0006364">
    <property type="term" value="P:rRNA processing"/>
    <property type="evidence" value="ECO:0007669"/>
    <property type="project" value="UniProtKB-UniRule"/>
</dbReference>
<comment type="subcellular location">
    <subcellularLocation>
        <location evidence="8">Cytoplasm</location>
    </subcellularLocation>
</comment>
<keyword evidence="8" id="KW-0698">rRNA processing</keyword>
<dbReference type="HAMAP" id="MF_00009">
    <property type="entry name" value="Endoribonucl_YbeY"/>
    <property type="match status" value="1"/>
</dbReference>
<keyword evidence="6 8" id="KW-0378">Hydrolase</keyword>
<dbReference type="SUPFAM" id="SSF55486">
    <property type="entry name" value="Metalloproteases ('zincins'), catalytic domain"/>
    <property type="match status" value="1"/>
</dbReference>
<keyword evidence="7 8" id="KW-0862">Zinc</keyword>
<dbReference type="Pfam" id="PF02130">
    <property type="entry name" value="YbeY"/>
    <property type="match status" value="1"/>
</dbReference>
<evidence type="ECO:0000256" key="5">
    <source>
        <dbReference type="ARBA" id="ARBA00022759"/>
    </source>
</evidence>
<comment type="function">
    <text evidence="8">Single strand-specific metallo-endoribonuclease involved in late-stage 70S ribosome quality control and in maturation of the 3' terminus of the 16S rRNA.</text>
</comment>
<dbReference type="PANTHER" id="PTHR46986:SF1">
    <property type="entry name" value="ENDORIBONUCLEASE YBEY, CHLOROPLASTIC"/>
    <property type="match status" value="1"/>
</dbReference>
<reference evidence="9 10" key="1">
    <citation type="submission" date="2020-08" db="EMBL/GenBank/DDBJ databases">
        <title>Genomic Encyclopedia of Type Strains, Phase III (KMG-III): the genomes of soil and plant-associated and newly described type strains.</title>
        <authorList>
            <person name="Whitman W."/>
        </authorList>
    </citation>
    <scope>NUCLEOTIDE SEQUENCE [LARGE SCALE GENOMIC DNA]</scope>
    <source>
        <strain evidence="9 10">CECT 8654</strain>
    </source>
</reference>
<organism evidence="9 10">
    <name type="scientific">Litorivivens lipolytica</name>
    <dbReference type="NCBI Taxonomy" id="1524264"/>
    <lineage>
        <taxon>Bacteria</taxon>
        <taxon>Pseudomonadati</taxon>
        <taxon>Pseudomonadota</taxon>
        <taxon>Gammaproteobacteria</taxon>
        <taxon>Litorivivens</taxon>
    </lineage>
</organism>
<comment type="caution">
    <text evidence="9">The sequence shown here is derived from an EMBL/GenBank/DDBJ whole genome shotgun (WGS) entry which is preliminary data.</text>
</comment>
<feature type="binding site" evidence="8">
    <location>
        <position position="116"/>
    </location>
    <ligand>
        <name>Zn(2+)</name>
        <dbReference type="ChEBI" id="CHEBI:29105"/>
        <note>catalytic</note>
    </ligand>
</feature>
<keyword evidence="10" id="KW-1185">Reference proteome</keyword>
<keyword evidence="5 8" id="KW-0255">Endonuclease</keyword>
<keyword evidence="3 8" id="KW-0540">Nuclease</keyword>
<dbReference type="PANTHER" id="PTHR46986">
    <property type="entry name" value="ENDORIBONUCLEASE YBEY, CHLOROPLASTIC"/>
    <property type="match status" value="1"/>
</dbReference>
<evidence type="ECO:0000256" key="8">
    <source>
        <dbReference type="HAMAP-Rule" id="MF_00009"/>
    </source>
</evidence>
<dbReference type="AlphaFoldDB" id="A0A7W4W3U8"/>
<gene>
    <name evidence="8" type="primary">ybeY</name>
    <name evidence="9" type="ORF">FHR99_001182</name>
</gene>
<dbReference type="NCBIfam" id="TIGR00043">
    <property type="entry name" value="rRNA maturation RNase YbeY"/>
    <property type="match status" value="1"/>
</dbReference>
<evidence type="ECO:0000256" key="6">
    <source>
        <dbReference type="ARBA" id="ARBA00022801"/>
    </source>
</evidence>
<evidence type="ECO:0000256" key="3">
    <source>
        <dbReference type="ARBA" id="ARBA00022722"/>
    </source>
</evidence>
<dbReference type="GO" id="GO:0004521">
    <property type="term" value="F:RNA endonuclease activity"/>
    <property type="evidence" value="ECO:0007669"/>
    <property type="project" value="UniProtKB-UniRule"/>
</dbReference>
<evidence type="ECO:0000256" key="1">
    <source>
        <dbReference type="ARBA" id="ARBA00010875"/>
    </source>
</evidence>
<evidence type="ECO:0000313" key="9">
    <source>
        <dbReference type="EMBL" id="MBB3046946.1"/>
    </source>
</evidence>
<dbReference type="InterPro" id="IPR020549">
    <property type="entry name" value="YbeY_CS"/>
</dbReference>
<dbReference type="EC" id="3.1.-.-" evidence="8"/>
<dbReference type="InterPro" id="IPR023091">
    <property type="entry name" value="MetalPrtase_cat_dom_sf_prd"/>
</dbReference>
<dbReference type="Proteomes" id="UP000537130">
    <property type="component" value="Unassembled WGS sequence"/>
</dbReference>
<dbReference type="Gene3D" id="3.40.390.30">
    <property type="entry name" value="Metalloproteases ('zincins'), catalytic domain"/>
    <property type="match status" value="1"/>
</dbReference>
<dbReference type="InterPro" id="IPR002036">
    <property type="entry name" value="YbeY"/>
</dbReference>
<comment type="cofactor">
    <cofactor evidence="8">
        <name>Zn(2+)</name>
        <dbReference type="ChEBI" id="CHEBI:29105"/>
    </cofactor>
    <text evidence="8">Binds 1 zinc ion.</text>
</comment>
<feature type="binding site" evidence="8">
    <location>
        <position position="122"/>
    </location>
    <ligand>
        <name>Zn(2+)</name>
        <dbReference type="ChEBI" id="CHEBI:29105"/>
        <note>catalytic</note>
    </ligand>
</feature>
<comment type="similarity">
    <text evidence="1 8">Belongs to the endoribonuclease YbeY family.</text>
</comment>
<dbReference type="GO" id="GO:0004222">
    <property type="term" value="F:metalloendopeptidase activity"/>
    <property type="evidence" value="ECO:0007669"/>
    <property type="project" value="InterPro"/>
</dbReference>
<dbReference type="EMBL" id="JACHWY010000001">
    <property type="protein sequence ID" value="MBB3046946.1"/>
    <property type="molecule type" value="Genomic_DNA"/>
</dbReference>
<keyword evidence="8" id="KW-0963">Cytoplasm</keyword>
<keyword evidence="4 8" id="KW-0479">Metal-binding</keyword>
<dbReference type="RefSeq" id="WP_183409599.1">
    <property type="nucleotide sequence ID" value="NZ_JACHWY010000001.1"/>
</dbReference>
<sequence>MNLILDLQNASSVSAPPSLADFERWVGAALHGRRDEAEVSIRLVDEDEGAQLNAQYRQKDYATNVLSFPADLPPELGLPLLGDLVICAGVVQREAIEQGKPEIAHWAHMVIHGTLHLIGYDHIDDADAEVMEGLEIGILETLEFPNPYLAN</sequence>
<protein>
    <recommendedName>
        <fullName evidence="8">Endoribonuclease YbeY</fullName>
        <ecNumber evidence="8">3.1.-.-</ecNumber>
    </recommendedName>
</protein>
<evidence type="ECO:0000313" key="10">
    <source>
        <dbReference type="Proteomes" id="UP000537130"/>
    </source>
</evidence>
<accession>A0A7W4W3U8</accession>